<dbReference type="Gene3D" id="1.10.565.10">
    <property type="entry name" value="Retinoid X Receptor"/>
    <property type="match status" value="1"/>
</dbReference>
<sequence length="318" mass="36309">MEWPARSPDLNPIEHVWDALGRGIAARPNAPLDIQQLSIALVEGGMPYHNNSFPASWKVWDRAAEHLLLLCDNRDSSREPFVYSLDTSLSEVLERPHICCERTPIGWNEDQFIEQDNILDILKQVYCRSITHFADFVAVSPELNLLEEKDRVTNTLSAVRKLKLFILLSVCSTNYCGVVLLMMVYNAYLSNCEGILFPHGFRYSLSQKRDDHEFNEFLQELVEYLHTNVATVFQEIQITAEEYALLKTIVIFSGVINLTDVGSSIVLRARRKYSALLSEYVVATRPDLSPSEQMMRLTRLFGVIPYIMLVTNAYNLGL</sequence>
<dbReference type="WBParaSite" id="HPLM_0001320001-mRNA-1">
    <property type="protein sequence ID" value="HPLM_0001320001-mRNA-1"/>
    <property type="gene ID" value="HPLM_0001320001"/>
</dbReference>
<gene>
    <name evidence="5" type="ORF">HPLM_LOCUS13192</name>
</gene>
<accession>A0A158QPS4</accession>
<dbReference type="GO" id="GO:0003676">
    <property type="term" value="F:nucleic acid binding"/>
    <property type="evidence" value="ECO:0007669"/>
    <property type="project" value="InterPro"/>
</dbReference>
<dbReference type="PROSITE" id="PS51843">
    <property type="entry name" value="NR_LBD"/>
    <property type="match status" value="1"/>
</dbReference>
<proteinExistence type="predicted"/>
<dbReference type="Gene3D" id="3.30.420.10">
    <property type="entry name" value="Ribonuclease H-like superfamily/Ribonuclease H"/>
    <property type="match status" value="1"/>
</dbReference>
<keyword evidence="3" id="KW-0675">Receptor</keyword>
<protein>
    <submittedName>
        <fullName evidence="7">NR LBD domain-containing protein</fullName>
    </submittedName>
</protein>
<evidence type="ECO:0000259" key="4">
    <source>
        <dbReference type="PROSITE" id="PS51843"/>
    </source>
</evidence>
<dbReference type="SUPFAM" id="SSF48508">
    <property type="entry name" value="Nuclear receptor ligand-binding domain"/>
    <property type="match status" value="1"/>
</dbReference>
<evidence type="ECO:0000256" key="1">
    <source>
        <dbReference type="ARBA" id="ARBA00023015"/>
    </source>
</evidence>
<dbReference type="PANTHER" id="PTHR47630">
    <property type="entry name" value="NUCLEAR HORMONE RECEPTOR FAMILY-RELATED-RELATED"/>
    <property type="match status" value="1"/>
</dbReference>
<keyword evidence="1" id="KW-0805">Transcription regulation</keyword>
<evidence type="ECO:0000313" key="5">
    <source>
        <dbReference type="EMBL" id="VDO48104.1"/>
    </source>
</evidence>
<reference evidence="5 6" key="2">
    <citation type="submission" date="2018-11" db="EMBL/GenBank/DDBJ databases">
        <authorList>
            <consortium name="Pathogen Informatics"/>
        </authorList>
    </citation>
    <scope>NUCLEOTIDE SEQUENCE [LARGE SCALE GENOMIC DNA]</scope>
    <source>
        <strain evidence="5 6">MHpl1</strain>
    </source>
</reference>
<organism evidence="7">
    <name type="scientific">Haemonchus placei</name>
    <name type="common">Barber's pole worm</name>
    <dbReference type="NCBI Taxonomy" id="6290"/>
    <lineage>
        <taxon>Eukaryota</taxon>
        <taxon>Metazoa</taxon>
        <taxon>Ecdysozoa</taxon>
        <taxon>Nematoda</taxon>
        <taxon>Chromadorea</taxon>
        <taxon>Rhabditida</taxon>
        <taxon>Rhabditina</taxon>
        <taxon>Rhabditomorpha</taxon>
        <taxon>Strongyloidea</taxon>
        <taxon>Trichostrongylidae</taxon>
        <taxon>Haemonchus</taxon>
    </lineage>
</organism>
<dbReference type="InterPro" id="IPR000536">
    <property type="entry name" value="Nucl_hrmn_rcpt_lig-bd"/>
</dbReference>
<dbReference type="InterPro" id="IPR052499">
    <property type="entry name" value="C.elegans_NHRs"/>
</dbReference>
<keyword evidence="2" id="KW-0804">Transcription</keyword>
<reference evidence="7" key="1">
    <citation type="submission" date="2016-04" db="UniProtKB">
        <authorList>
            <consortium name="WormBaseParasite"/>
        </authorList>
    </citation>
    <scope>IDENTIFICATION</scope>
</reference>
<dbReference type="InterPro" id="IPR036397">
    <property type="entry name" value="RNaseH_sf"/>
</dbReference>
<evidence type="ECO:0000313" key="6">
    <source>
        <dbReference type="Proteomes" id="UP000268014"/>
    </source>
</evidence>
<dbReference type="EMBL" id="UZAF01018115">
    <property type="protein sequence ID" value="VDO48104.1"/>
    <property type="molecule type" value="Genomic_DNA"/>
</dbReference>
<dbReference type="STRING" id="6290.A0A158QPS4"/>
<dbReference type="Proteomes" id="UP000268014">
    <property type="component" value="Unassembled WGS sequence"/>
</dbReference>
<feature type="domain" description="NR LBD" evidence="4">
    <location>
        <begin position="84"/>
        <end position="318"/>
    </location>
</feature>
<dbReference type="Pfam" id="PF00104">
    <property type="entry name" value="Hormone_recep"/>
    <property type="match status" value="1"/>
</dbReference>
<dbReference type="AlphaFoldDB" id="A0A158QPS4"/>
<evidence type="ECO:0000256" key="2">
    <source>
        <dbReference type="ARBA" id="ARBA00023163"/>
    </source>
</evidence>
<dbReference type="OrthoDB" id="5808658at2759"/>
<keyword evidence="6" id="KW-1185">Reference proteome</keyword>
<dbReference type="OMA" id="REDHEFN"/>
<evidence type="ECO:0000256" key="3">
    <source>
        <dbReference type="ARBA" id="ARBA00023170"/>
    </source>
</evidence>
<name>A0A158QPS4_HAEPC</name>
<dbReference type="InterPro" id="IPR035500">
    <property type="entry name" value="NHR-like_dom_sf"/>
</dbReference>
<evidence type="ECO:0000313" key="7">
    <source>
        <dbReference type="WBParaSite" id="HPLM_0001320001-mRNA-1"/>
    </source>
</evidence>
<dbReference type="SMART" id="SM00430">
    <property type="entry name" value="HOLI"/>
    <property type="match status" value="1"/>
</dbReference>